<dbReference type="Gene3D" id="3.20.20.80">
    <property type="entry name" value="Glycosidases"/>
    <property type="match status" value="1"/>
</dbReference>
<gene>
    <name evidence="3" type="ORF">CDD81_4831</name>
</gene>
<dbReference type="OrthoDB" id="65569at2759"/>
<dbReference type="SUPFAM" id="SSF51445">
    <property type="entry name" value="(Trans)glycosidases"/>
    <property type="match status" value="1"/>
</dbReference>
<dbReference type="Pfam" id="PF00232">
    <property type="entry name" value="Glyco_hydro_1"/>
    <property type="match status" value="2"/>
</dbReference>
<accession>A0A2C5Y688</accession>
<keyword evidence="4" id="KW-1185">Reference proteome</keyword>
<evidence type="ECO:0000256" key="2">
    <source>
        <dbReference type="SAM" id="SignalP"/>
    </source>
</evidence>
<dbReference type="GO" id="GO:0008422">
    <property type="term" value="F:beta-glucosidase activity"/>
    <property type="evidence" value="ECO:0007669"/>
    <property type="project" value="TreeGrafter"/>
</dbReference>
<comment type="similarity">
    <text evidence="1">Belongs to the glycosyl hydrolase 1 family.</text>
</comment>
<dbReference type="STRING" id="1399860.A0A2C5Y688"/>
<dbReference type="InterPro" id="IPR001360">
    <property type="entry name" value="Glyco_hydro_1"/>
</dbReference>
<dbReference type="Proteomes" id="UP000226192">
    <property type="component" value="Unassembled WGS sequence"/>
</dbReference>
<feature type="chain" id="PRO_5012203156" description="Beta-glucosidase" evidence="2">
    <location>
        <begin position="19"/>
        <end position="611"/>
    </location>
</feature>
<evidence type="ECO:0000313" key="3">
    <source>
        <dbReference type="EMBL" id="PHH64217.1"/>
    </source>
</evidence>
<dbReference type="PROSITE" id="PS51257">
    <property type="entry name" value="PROKAR_LIPOPROTEIN"/>
    <property type="match status" value="1"/>
</dbReference>
<name>A0A2C5Y688_9HYPO</name>
<organism evidence="3 4">
    <name type="scientific">Ophiocordyceps australis</name>
    <dbReference type="NCBI Taxonomy" id="1399860"/>
    <lineage>
        <taxon>Eukaryota</taxon>
        <taxon>Fungi</taxon>
        <taxon>Dikarya</taxon>
        <taxon>Ascomycota</taxon>
        <taxon>Pezizomycotina</taxon>
        <taxon>Sordariomycetes</taxon>
        <taxon>Hypocreomycetidae</taxon>
        <taxon>Hypocreales</taxon>
        <taxon>Ophiocordycipitaceae</taxon>
        <taxon>Ophiocordyceps</taxon>
    </lineage>
</organism>
<comment type="caution">
    <text evidence="3">The sequence shown here is derived from an EMBL/GenBank/DDBJ whole genome shotgun (WGS) entry which is preliminary data.</text>
</comment>
<evidence type="ECO:0000256" key="1">
    <source>
        <dbReference type="RuleBase" id="RU003690"/>
    </source>
</evidence>
<dbReference type="AlphaFoldDB" id="A0A2C5Y688"/>
<reference evidence="3 4" key="1">
    <citation type="submission" date="2017-06" db="EMBL/GenBank/DDBJ databases">
        <title>Ant-infecting Ophiocordyceps genomes reveal a high diversity of potential behavioral manipulation genes and a possible major role for enterotoxins.</title>
        <authorList>
            <person name="De Bekker C."/>
            <person name="Evans H.C."/>
            <person name="Brachmann A."/>
            <person name="Hughes D.P."/>
        </authorList>
    </citation>
    <scope>NUCLEOTIDE SEQUENCE [LARGE SCALE GENOMIC DNA]</scope>
    <source>
        <strain evidence="3 4">Map64</strain>
    </source>
</reference>
<dbReference type="GO" id="GO:0005975">
    <property type="term" value="P:carbohydrate metabolic process"/>
    <property type="evidence" value="ECO:0007669"/>
    <property type="project" value="InterPro"/>
</dbReference>
<sequence length="611" mass="68344">MRPFWLVVPSLFVAVCSCQLLPRENATQPIYSFKPFTYTTVDTAYATSVSRASRTTRYAAPSQDLISSLLPLISYTTWGNWDPSATSTATNNDDKDDEYGQAAWTALWERANPPNFTATGLFTATVSPTAIPSSQLVLPPLDAFGPPSGPDFPAGFIFGVASSAGQIEGAAARDGKAPSALELIIQDARPKNYVTNEFYYYYKQDIERMAAMGVRHFSFSIPWTRILPFALPGTPVNQAAIEHYNDMIDFIIEKGMTPIITLLHFDTPLQFFAANLSSVAASGMLGFGNGAYQNQSFPDAFVNYARIVMAHYADRVPIWFTFNEPLIFSYDARAIDHVLRAHARVYHFYRQELRGTGQVSLKLSNNFGVPRNASSSADVAAANHFNSFYIATFLNPLVLGTDYPDLFKKTFPNHIALSPQDLAYMKGTVSFISVDMYTATVVSAPVPGRQESILECATNPASPFRPFCVAQSSQNMHGWNIGYRSHSYVYNTPSHFRAYFNYLYNTWRTPLLLAEFGFPVFREGEKNLPDQLFDSPRSLYYLGVMHAVLQAIWQDGVPVLGALAWSFADDWEFGDYAAQFGLQVVNRTTQQRYYKKSFFDLVAFMRARGVY</sequence>
<evidence type="ECO:0000313" key="4">
    <source>
        <dbReference type="Proteomes" id="UP000226192"/>
    </source>
</evidence>
<dbReference type="PANTHER" id="PTHR10353:SF53">
    <property type="entry name" value="BETA-1,4-GLUCOSIDASE (EUROFUNG)"/>
    <property type="match status" value="1"/>
</dbReference>
<dbReference type="EMBL" id="NJET01000034">
    <property type="protein sequence ID" value="PHH64217.1"/>
    <property type="molecule type" value="Genomic_DNA"/>
</dbReference>
<evidence type="ECO:0008006" key="5">
    <source>
        <dbReference type="Google" id="ProtNLM"/>
    </source>
</evidence>
<protein>
    <recommendedName>
        <fullName evidence="5">Beta-glucosidase</fullName>
    </recommendedName>
</protein>
<keyword evidence="2" id="KW-0732">Signal</keyword>
<dbReference type="PANTHER" id="PTHR10353">
    <property type="entry name" value="GLYCOSYL HYDROLASE"/>
    <property type="match status" value="1"/>
</dbReference>
<dbReference type="InterPro" id="IPR017853">
    <property type="entry name" value="GH"/>
</dbReference>
<proteinExistence type="inferred from homology"/>
<feature type="signal peptide" evidence="2">
    <location>
        <begin position="1"/>
        <end position="18"/>
    </location>
</feature>